<dbReference type="InterPro" id="IPR050546">
    <property type="entry name" value="Glycosyl_Hydrlase_16"/>
</dbReference>
<feature type="signal peptide" evidence="1">
    <location>
        <begin position="1"/>
        <end position="26"/>
    </location>
</feature>
<dbReference type="CDD" id="cd02182">
    <property type="entry name" value="GH16_Strep_laminarinase_like"/>
    <property type="match status" value="1"/>
</dbReference>
<dbReference type="InterPro" id="IPR000757">
    <property type="entry name" value="Beta-glucanase-like"/>
</dbReference>
<feature type="domain" description="GH16" evidence="2">
    <location>
        <begin position="30"/>
        <end position="319"/>
    </location>
</feature>
<dbReference type="PROSITE" id="PS51762">
    <property type="entry name" value="GH16_2"/>
    <property type="match status" value="1"/>
</dbReference>
<reference evidence="3 4" key="1">
    <citation type="submission" date="2024-01" db="EMBL/GenBank/DDBJ databases">
        <authorList>
            <person name="Allen C."/>
            <person name="Tagirdzhanova G."/>
        </authorList>
    </citation>
    <scope>NUCLEOTIDE SEQUENCE [LARGE SCALE GENOMIC DNA]</scope>
</reference>
<keyword evidence="1" id="KW-0732">Signal</keyword>
<gene>
    <name evidence="3" type="ORF">SBRCBS47491_000201</name>
</gene>
<evidence type="ECO:0000256" key="1">
    <source>
        <dbReference type="SAM" id="SignalP"/>
    </source>
</evidence>
<dbReference type="EMBL" id="CAWUHC010000001">
    <property type="protein sequence ID" value="CAK7208759.1"/>
    <property type="molecule type" value="Genomic_DNA"/>
</dbReference>
<evidence type="ECO:0000313" key="3">
    <source>
        <dbReference type="EMBL" id="CAK7208759.1"/>
    </source>
</evidence>
<accession>A0ABP0AND5</accession>
<dbReference type="PANTHER" id="PTHR10963">
    <property type="entry name" value="GLYCOSYL HYDROLASE-RELATED"/>
    <property type="match status" value="1"/>
</dbReference>
<proteinExistence type="predicted"/>
<evidence type="ECO:0000313" key="4">
    <source>
        <dbReference type="Proteomes" id="UP001642406"/>
    </source>
</evidence>
<dbReference type="PANTHER" id="PTHR10963:SF60">
    <property type="entry name" value="GRAM-NEGATIVE BACTERIA-BINDING PROTEIN 1-RELATED"/>
    <property type="match status" value="1"/>
</dbReference>
<protein>
    <recommendedName>
        <fullName evidence="2">GH16 domain-containing protein</fullName>
    </recommendedName>
</protein>
<dbReference type="Gene3D" id="2.60.120.200">
    <property type="match status" value="1"/>
</dbReference>
<organism evidence="3 4">
    <name type="scientific">Sporothrix bragantina</name>
    <dbReference type="NCBI Taxonomy" id="671064"/>
    <lineage>
        <taxon>Eukaryota</taxon>
        <taxon>Fungi</taxon>
        <taxon>Dikarya</taxon>
        <taxon>Ascomycota</taxon>
        <taxon>Pezizomycotina</taxon>
        <taxon>Sordariomycetes</taxon>
        <taxon>Sordariomycetidae</taxon>
        <taxon>Ophiostomatales</taxon>
        <taxon>Ophiostomataceae</taxon>
        <taxon>Sporothrix</taxon>
    </lineage>
</organism>
<evidence type="ECO:0000259" key="2">
    <source>
        <dbReference type="PROSITE" id="PS51762"/>
    </source>
</evidence>
<dbReference type="Pfam" id="PF26113">
    <property type="entry name" value="GH16_XgeA"/>
    <property type="match status" value="1"/>
</dbReference>
<name>A0ABP0AND5_9PEZI</name>
<sequence length="319" mass="33948">MYAALRLSGCTGLLAATTLFSGLSTAIQPPTYPGYTITWKDDFTGPAGSAPNANYWRTITGYLNVNGEAEVYTASNNNLQLSGGNTLQLVPQKDPASSGAGAGWTSARIETDTAFQPVNGRITRVESSIRMGTNPASQKQGIWPAFWLLGDSIRYGTNWPQCGELDIMEQRNGVATGFGTAHCGSTGNGGICNEPNGLGATVAIPSVSRRSSRFKRDVFANATVSADDGAFHVWTISFDLTSSNWQSQIITWALDGRTYFTLTGQRLNNQTVWNSLAHNPLNIIFNVAVGGGFPGAPNAATKGGYGSMMEVQYVAIYSS</sequence>
<feature type="chain" id="PRO_5045234169" description="GH16 domain-containing protein" evidence="1">
    <location>
        <begin position="27"/>
        <end position="319"/>
    </location>
</feature>
<keyword evidence="4" id="KW-1185">Reference proteome</keyword>
<dbReference type="InterPro" id="IPR013320">
    <property type="entry name" value="ConA-like_dom_sf"/>
</dbReference>
<dbReference type="Proteomes" id="UP001642406">
    <property type="component" value="Unassembled WGS sequence"/>
</dbReference>
<comment type="caution">
    <text evidence="3">The sequence shown here is derived from an EMBL/GenBank/DDBJ whole genome shotgun (WGS) entry which is preliminary data.</text>
</comment>
<dbReference type="SUPFAM" id="SSF49899">
    <property type="entry name" value="Concanavalin A-like lectins/glucanases"/>
    <property type="match status" value="1"/>
</dbReference>